<organism evidence="1 2">
    <name type="scientific">Marinomonas fungiae</name>
    <dbReference type="NCBI Taxonomy" id="1137284"/>
    <lineage>
        <taxon>Bacteria</taxon>
        <taxon>Pseudomonadati</taxon>
        <taxon>Pseudomonadota</taxon>
        <taxon>Gammaproteobacteria</taxon>
        <taxon>Oceanospirillales</taxon>
        <taxon>Oceanospirillaceae</taxon>
        <taxon>Marinomonas</taxon>
    </lineage>
</organism>
<proteinExistence type="predicted"/>
<dbReference type="RefSeq" id="WP_055464773.1">
    <property type="nucleotide sequence ID" value="NZ_CYHG01000023.1"/>
</dbReference>
<gene>
    <name evidence="1" type="ORF">Ga0061065_12315</name>
</gene>
<dbReference type="EMBL" id="CYHG01000023">
    <property type="protein sequence ID" value="CUB06820.1"/>
    <property type="molecule type" value="Genomic_DNA"/>
</dbReference>
<dbReference type="Proteomes" id="UP000182769">
    <property type="component" value="Unassembled WGS sequence"/>
</dbReference>
<reference evidence="2" key="1">
    <citation type="submission" date="2015-08" db="EMBL/GenBank/DDBJ databases">
        <authorList>
            <person name="Varghese N."/>
        </authorList>
    </citation>
    <scope>NUCLEOTIDE SEQUENCE [LARGE SCALE GENOMIC DNA]</scope>
    <source>
        <strain evidence="2">JCM 18476</strain>
    </source>
</reference>
<keyword evidence="2" id="KW-1185">Reference proteome</keyword>
<dbReference type="STRING" id="1137284.GCA_001418205_03806"/>
<protein>
    <submittedName>
        <fullName evidence="1">Uncharacterized protein</fullName>
    </submittedName>
</protein>
<name>A0A0K6IUP0_9GAMM</name>
<evidence type="ECO:0000313" key="1">
    <source>
        <dbReference type="EMBL" id="CUB06820.1"/>
    </source>
</evidence>
<accession>A0A0K6IUP0</accession>
<dbReference type="InterPro" id="IPR053913">
    <property type="entry name" value="NADAR-DarT1"/>
</dbReference>
<dbReference type="OrthoDB" id="3255715at2"/>
<dbReference type="Pfam" id="PF22397">
    <property type="entry name" value="NADAR-DarT1"/>
    <property type="match status" value="1"/>
</dbReference>
<dbReference type="AlphaFoldDB" id="A0A0K6IUP0"/>
<evidence type="ECO:0000313" key="2">
    <source>
        <dbReference type="Proteomes" id="UP000182769"/>
    </source>
</evidence>
<sequence>MASRPIFIAQEAFPYVKVEEIDFKWHPGLSVTQKKNSIKSLHEAASERDAQLSLLEISTKSDDPLGVNLSAFNLSVTMADGRSVPVENIFQSSKVFERGGPFKDLLNVSPKEAKRDPRLLESGDLVGFISKNRLWPLQPVTIFYDWIYINTLRSNKKLAEQVATFNAFTDIEFNPKKSINCQARSAALFVSLQQKNLLDTVLASPDVFIETFSKNVSKADPKQSRLF</sequence>